<dbReference type="AlphaFoldDB" id="A0A392PN08"/>
<comment type="caution">
    <text evidence="1">The sequence shown here is derived from an EMBL/GenBank/DDBJ whole genome shotgun (WGS) entry which is preliminary data.</text>
</comment>
<reference evidence="1 2" key="1">
    <citation type="journal article" date="2018" name="Front. Plant Sci.">
        <title>Red Clover (Trifolium pratense) and Zigzag Clover (T. medium) - A Picture of Genomic Similarities and Differences.</title>
        <authorList>
            <person name="Dluhosova J."/>
            <person name="Istvanek J."/>
            <person name="Nedelnik J."/>
            <person name="Repkova J."/>
        </authorList>
    </citation>
    <scope>NUCLEOTIDE SEQUENCE [LARGE SCALE GENOMIC DNA]</scope>
    <source>
        <strain evidence="2">cv. 10/8</strain>
        <tissue evidence="1">Leaf</tissue>
    </source>
</reference>
<name>A0A392PN08_9FABA</name>
<dbReference type="EMBL" id="LXQA010086561">
    <property type="protein sequence ID" value="MCI13027.1"/>
    <property type="molecule type" value="Genomic_DNA"/>
</dbReference>
<dbReference type="Proteomes" id="UP000265520">
    <property type="component" value="Unassembled WGS sequence"/>
</dbReference>
<protein>
    <submittedName>
        <fullName evidence="1">Uncharacterized protein</fullName>
    </submittedName>
</protein>
<organism evidence="1 2">
    <name type="scientific">Trifolium medium</name>
    <dbReference type="NCBI Taxonomy" id="97028"/>
    <lineage>
        <taxon>Eukaryota</taxon>
        <taxon>Viridiplantae</taxon>
        <taxon>Streptophyta</taxon>
        <taxon>Embryophyta</taxon>
        <taxon>Tracheophyta</taxon>
        <taxon>Spermatophyta</taxon>
        <taxon>Magnoliopsida</taxon>
        <taxon>eudicotyledons</taxon>
        <taxon>Gunneridae</taxon>
        <taxon>Pentapetalae</taxon>
        <taxon>rosids</taxon>
        <taxon>fabids</taxon>
        <taxon>Fabales</taxon>
        <taxon>Fabaceae</taxon>
        <taxon>Papilionoideae</taxon>
        <taxon>50 kb inversion clade</taxon>
        <taxon>NPAAA clade</taxon>
        <taxon>Hologalegina</taxon>
        <taxon>IRL clade</taxon>
        <taxon>Trifolieae</taxon>
        <taxon>Trifolium</taxon>
    </lineage>
</organism>
<keyword evidence="2" id="KW-1185">Reference proteome</keyword>
<feature type="non-terminal residue" evidence="1">
    <location>
        <position position="1"/>
    </location>
</feature>
<evidence type="ECO:0000313" key="1">
    <source>
        <dbReference type="EMBL" id="MCI13027.1"/>
    </source>
</evidence>
<proteinExistence type="predicted"/>
<evidence type="ECO:0000313" key="2">
    <source>
        <dbReference type="Proteomes" id="UP000265520"/>
    </source>
</evidence>
<sequence length="87" mass="9396">RFSPIATIGNRSTKIHSAAVETTEIPPWHQRSGNWKLGRQLCLTAVETGIHLLRGLVESSKGTEPRGATATDVAARVPMTASAFKRT</sequence>
<accession>A0A392PN08</accession>